<proteinExistence type="predicted"/>
<reference evidence="2 3" key="1">
    <citation type="submission" date="2019-12" db="EMBL/GenBank/DDBJ databases">
        <title>Full genome sequence of a Bacillus safensis strain isolated from commercially available natto in Indonesia.</title>
        <authorList>
            <person name="Yoshida M."/>
            <person name="Uomi M."/>
            <person name="Waturangi D."/>
            <person name="Ekaputri J.J."/>
            <person name="Setiamarga D.H.E."/>
        </authorList>
    </citation>
    <scope>NUCLEOTIDE SEQUENCE [LARGE SCALE GENOMIC DNA]</scope>
    <source>
        <strain evidence="2 3">IDN1</strain>
    </source>
</reference>
<evidence type="ECO:0000313" key="3">
    <source>
        <dbReference type="Proteomes" id="UP000464658"/>
    </source>
</evidence>
<sequence length="62" mass="6948">MDNDRNVLIILALLGHSFFLYEYTQGRYMTGDGDGISQMPHLKSCFTMNTSKGTSFIPINSV</sequence>
<keyword evidence="1" id="KW-0812">Transmembrane</keyword>
<gene>
    <name evidence="2" type="ORF">BsIDN1_15860</name>
</gene>
<accession>A0A5S9M591</accession>
<organism evidence="2 3">
    <name type="scientific">Bacillus safensis</name>
    <dbReference type="NCBI Taxonomy" id="561879"/>
    <lineage>
        <taxon>Bacteria</taxon>
        <taxon>Bacillati</taxon>
        <taxon>Bacillota</taxon>
        <taxon>Bacilli</taxon>
        <taxon>Bacillales</taxon>
        <taxon>Bacillaceae</taxon>
        <taxon>Bacillus</taxon>
    </lineage>
</organism>
<keyword evidence="1" id="KW-0472">Membrane</keyword>
<evidence type="ECO:0000256" key="1">
    <source>
        <dbReference type="SAM" id="Phobius"/>
    </source>
</evidence>
<protein>
    <submittedName>
        <fullName evidence="2">Uncharacterized protein</fullName>
    </submittedName>
</protein>
<evidence type="ECO:0000313" key="2">
    <source>
        <dbReference type="EMBL" id="BBP87968.1"/>
    </source>
</evidence>
<name>A0A5S9M591_BACIA</name>
<dbReference type="EMBL" id="AP021906">
    <property type="protein sequence ID" value="BBP87968.1"/>
    <property type="molecule type" value="Genomic_DNA"/>
</dbReference>
<feature type="transmembrane region" description="Helical" evidence="1">
    <location>
        <begin position="6"/>
        <end position="23"/>
    </location>
</feature>
<keyword evidence="1" id="KW-1133">Transmembrane helix</keyword>
<dbReference type="Proteomes" id="UP000464658">
    <property type="component" value="Chromosome"/>
</dbReference>
<dbReference type="AlphaFoldDB" id="A0A5S9M591"/>